<dbReference type="EMBL" id="JFHN01000052">
    <property type="protein sequence ID" value="EXU75111.1"/>
    <property type="molecule type" value="Genomic_DNA"/>
</dbReference>
<organism evidence="1 2">
    <name type="scientific">Erwinia mallotivora</name>
    <dbReference type="NCBI Taxonomy" id="69222"/>
    <lineage>
        <taxon>Bacteria</taxon>
        <taxon>Pseudomonadati</taxon>
        <taxon>Pseudomonadota</taxon>
        <taxon>Gammaproteobacteria</taxon>
        <taxon>Enterobacterales</taxon>
        <taxon>Erwiniaceae</taxon>
        <taxon>Erwinia</taxon>
    </lineage>
</organism>
<proteinExistence type="predicted"/>
<dbReference type="Proteomes" id="UP000019918">
    <property type="component" value="Unassembled WGS sequence"/>
</dbReference>
<dbReference type="AlphaFoldDB" id="A0A014LZU7"/>
<reference evidence="1 2" key="1">
    <citation type="submission" date="2014-02" db="EMBL/GenBank/DDBJ databases">
        <title>Draft genome of Erwinia mallotivora strain BT-MARDI, a papaya dieback pathogen.</title>
        <authorList>
            <person name="Redzuan R."/>
            <person name="Abu Bakar N."/>
            <person name="Badrun R."/>
            <person name="Mohd Raih M.F."/>
            <person name="Rozano L."/>
            <person name="Mat Amin N."/>
        </authorList>
    </citation>
    <scope>NUCLEOTIDE SEQUENCE [LARGE SCALE GENOMIC DNA]</scope>
    <source>
        <strain evidence="1 2">BT-MARDI</strain>
    </source>
</reference>
<protein>
    <submittedName>
        <fullName evidence="1">Uncharacterized protein</fullName>
    </submittedName>
</protein>
<comment type="caution">
    <text evidence="1">The sequence shown here is derived from an EMBL/GenBank/DDBJ whole genome shotgun (WGS) entry which is preliminary data.</text>
</comment>
<dbReference type="PATRIC" id="fig|69222.5.peg.2731"/>
<name>A0A014LZU7_9GAMM</name>
<keyword evidence="2" id="KW-1185">Reference proteome</keyword>
<sequence>MNSISAYDTYIPGDIRNINSLNNTEKAEKTEKSGFCSRLLSCLVSVKNTVLRFMPCLRSKDVWAEKNKEDNKKAYDFIRENLLDKVKNNDVKGIFRVQINSKIVYEIKSKPLGYNTVKHLISGKNKNEGHILSQILLADVRKVEKQINVTEMLSLLKPGVKHDSESIRDFVMERISFKSDREKESFLTSMRIIADIYTEVGKRPCSDCTPYTLAQAIAPSIFDCATLNSGKPVTAAENIRHYANISPEAGLVVLQSWNPKD</sequence>
<evidence type="ECO:0000313" key="2">
    <source>
        <dbReference type="Proteomes" id="UP000019918"/>
    </source>
</evidence>
<accession>A0A014LZU7</accession>
<evidence type="ECO:0000313" key="1">
    <source>
        <dbReference type="EMBL" id="EXU75111.1"/>
    </source>
</evidence>
<gene>
    <name evidence="1" type="ORF">BG55_13315</name>
</gene>
<dbReference type="RefSeq" id="WP_034938160.1">
    <property type="nucleotide sequence ID" value="NZ_JFHN01000052.1"/>
</dbReference>